<proteinExistence type="predicted"/>
<protein>
    <submittedName>
        <fullName evidence="1">Uncharacterized protein</fullName>
    </submittedName>
</protein>
<accession>A0ACC3DKH6</accession>
<reference evidence="1" key="1">
    <citation type="submission" date="2024-09" db="EMBL/GenBank/DDBJ databases">
        <title>Black Yeasts Isolated from many extreme environments.</title>
        <authorList>
            <person name="Coleine C."/>
            <person name="Stajich J.E."/>
            <person name="Selbmann L."/>
        </authorList>
    </citation>
    <scope>NUCLEOTIDE SEQUENCE</scope>
    <source>
        <strain evidence="1">CCFEE 5737</strain>
    </source>
</reference>
<keyword evidence="2" id="KW-1185">Reference proteome</keyword>
<evidence type="ECO:0000313" key="2">
    <source>
        <dbReference type="Proteomes" id="UP001186974"/>
    </source>
</evidence>
<dbReference type="Proteomes" id="UP001186974">
    <property type="component" value="Unassembled WGS sequence"/>
</dbReference>
<name>A0ACC3DKH6_9PEZI</name>
<organism evidence="1 2">
    <name type="scientific">Coniosporium uncinatum</name>
    <dbReference type="NCBI Taxonomy" id="93489"/>
    <lineage>
        <taxon>Eukaryota</taxon>
        <taxon>Fungi</taxon>
        <taxon>Dikarya</taxon>
        <taxon>Ascomycota</taxon>
        <taxon>Pezizomycotina</taxon>
        <taxon>Dothideomycetes</taxon>
        <taxon>Dothideomycetes incertae sedis</taxon>
        <taxon>Coniosporium</taxon>
    </lineage>
</organism>
<evidence type="ECO:0000313" key="1">
    <source>
        <dbReference type="EMBL" id="KAK3077072.1"/>
    </source>
</evidence>
<sequence length="116" mass="11939">MIIECSLDHSGGNIASPELDLATGAVASTFDTCLSRCSRTKACKAVSWLSGPKNCYLKGTIGTGKTNTGVWGARVNGTRNDAVVSSSSSSSSKAPSATPVVKLRRRAAFGGIDWTG</sequence>
<dbReference type="EMBL" id="JAWDJW010003250">
    <property type="protein sequence ID" value="KAK3077072.1"/>
    <property type="molecule type" value="Genomic_DNA"/>
</dbReference>
<gene>
    <name evidence="1" type="ORF">LTS18_011297</name>
</gene>
<comment type="caution">
    <text evidence="1">The sequence shown here is derived from an EMBL/GenBank/DDBJ whole genome shotgun (WGS) entry which is preliminary data.</text>
</comment>